<evidence type="ECO:0000313" key="3">
    <source>
        <dbReference type="Proteomes" id="UP000595662"/>
    </source>
</evidence>
<gene>
    <name evidence="2" type="ORF">Pdw03_2743</name>
</gene>
<dbReference type="GeneID" id="90952425"/>
<accession>A0A7T7BHF4</accession>
<protein>
    <submittedName>
        <fullName evidence="2">Uncharacterized protein</fullName>
    </submittedName>
</protein>
<reference evidence="2 3" key="1">
    <citation type="submission" date="2020-08" db="EMBL/GenBank/DDBJ databases">
        <title>The completed genome sequence of the pathogenic ascomycete fungus Penicillium digitatum.</title>
        <authorList>
            <person name="Wang M."/>
        </authorList>
    </citation>
    <scope>NUCLEOTIDE SEQUENCE [LARGE SCALE GENOMIC DNA]</scope>
    <source>
        <strain evidence="2 3">PdW03</strain>
    </source>
</reference>
<dbReference type="RefSeq" id="XP_065955678.1">
    <property type="nucleotide sequence ID" value="XM_066100278.1"/>
</dbReference>
<name>A0A7T7BHF4_PENDI</name>
<dbReference type="EMBL" id="CP060774">
    <property type="protein sequence ID" value="QQK39889.1"/>
    <property type="molecule type" value="Genomic_DNA"/>
</dbReference>
<organism evidence="2 3">
    <name type="scientific">Penicillium digitatum</name>
    <name type="common">Green mold</name>
    <dbReference type="NCBI Taxonomy" id="36651"/>
    <lineage>
        <taxon>Eukaryota</taxon>
        <taxon>Fungi</taxon>
        <taxon>Dikarya</taxon>
        <taxon>Ascomycota</taxon>
        <taxon>Pezizomycotina</taxon>
        <taxon>Eurotiomycetes</taxon>
        <taxon>Eurotiomycetidae</taxon>
        <taxon>Eurotiales</taxon>
        <taxon>Aspergillaceae</taxon>
        <taxon>Penicillium</taxon>
    </lineage>
</organism>
<dbReference type="AlphaFoldDB" id="A0A7T7BHF4"/>
<sequence>MKAKQAWSTCGEPSKSASSHTDSCLEMLRLFRTSIGDAPKLPGGEIKEEIHWIFQENKDLTWDLERQQN</sequence>
<evidence type="ECO:0000313" key="2">
    <source>
        <dbReference type="EMBL" id="QQK39889.1"/>
    </source>
</evidence>
<dbReference type="Proteomes" id="UP000595662">
    <property type="component" value="Chromosome 1"/>
</dbReference>
<proteinExistence type="predicted"/>
<feature type="region of interest" description="Disordered" evidence="1">
    <location>
        <begin position="1"/>
        <end position="21"/>
    </location>
</feature>
<evidence type="ECO:0000256" key="1">
    <source>
        <dbReference type="SAM" id="MobiDB-lite"/>
    </source>
</evidence>